<dbReference type="InterPro" id="IPR036397">
    <property type="entry name" value="RNaseH_sf"/>
</dbReference>
<dbReference type="InterPro" id="IPR001352">
    <property type="entry name" value="RNase_HII/HIII"/>
</dbReference>
<dbReference type="NCBIfam" id="NF000595">
    <property type="entry name" value="PRK00015.1-3"/>
    <property type="match status" value="1"/>
</dbReference>
<accession>N0B896</accession>
<evidence type="ECO:0000259" key="17">
    <source>
        <dbReference type="PROSITE" id="PS51975"/>
    </source>
</evidence>
<evidence type="ECO:0000256" key="7">
    <source>
        <dbReference type="ARBA" id="ARBA00019179"/>
    </source>
</evidence>
<evidence type="ECO:0000256" key="2">
    <source>
        <dbReference type="ARBA" id="ARBA00001946"/>
    </source>
</evidence>
<keyword evidence="13 14" id="KW-0464">Manganese</keyword>
<evidence type="ECO:0000256" key="12">
    <source>
        <dbReference type="ARBA" id="ARBA00022801"/>
    </source>
</evidence>
<dbReference type="PANTHER" id="PTHR10954">
    <property type="entry name" value="RIBONUCLEASE H2 SUBUNIT A"/>
    <property type="match status" value="1"/>
</dbReference>
<evidence type="ECO:0000256" key="16">
    <source>
        <dbReference type="RuleBase" id="RU003515"/>
    </source>
</evidence>
<dbReference type="STRING" id="670307.HYPDE_37933"/>
<protein>
    <recommendedName>
        <fullName evidence="7 14">Ribonuclease HII</fullName>
        <shortName evidence="14">RNase HII</shortName>
        <ecNumber evidence="6 14">3.1.26.4</ecNumber>
    </recommendedName>
</protein>
<keyword evidence="19" id="KW-1185">Reference proteome</keyword>
<keyword evidence="8 14" id="KW-0963">Cytoplasm</keyword>
<evidence type="ECO:0000313" key="18">
    <source>
        <dbReference type="EMBL" id="AGK59258.1"/>
    </source>
</evidence>
<dbReference type="PROSITE" id="PS51975">
    <property type="entry name" value="RNASE_H_2"/>
    <property type="match status" value="1"/>
</dbReference>
<feature type="binding site" evidence="14 15">
    <location>
        <position position="30"/>
    </location>
    <ligand>
        <name>a divalent metal cation</name>
        <dbReference type="ChEBI" id="CHEBI:60240"/>
    </ligand>
</feature>
<dbReference type="OrthoDB" id="9803420at2"/>
<dbReference type="GO" id="GO:0003723">
    <property type="term" value="F:RNA binding"/>
    <property type="evidence" value="ECO:0007669"/>
    <property type="project" value="UniProtKB-UniRule"/>
</dbReference>
<name>N0B896_9HYPH</name>
<dbReference type="AlphaFoldDB" id="N0B896"/>
<keyword evidence="12 14" id="KW-0378">Hydrolase</keyword>
<dbReference type="HOGENOM" id="CLU_036532_3_2_5"/>
<dbReference type="CDD" id="cd07182">
    <property type="entry name" value="RNase_HII_bacteria_HII_like"/>
    <property type="match status" value="1"/>
</dbReference>
<sequence length="231" mass="25014">MRISDSRIKPTFELEAAEHQLGSRPIAGVDEAGRGPWAGPVVAAAVILNPDKIPANIDDSKALDEDSRAFLYRRIMKVAIVGVGIADVDRIDRENILGATLWAMAQAVSQLGETPKLVLVDGDKTPRVPMSVRAIVKGDSKCLSIAAASIIAKVTRDRLMMEFARDYPGYGFERHKGYGTPEHQAAIAKLGVTALHRRSFRPVQLALGLVDGKVSRRQSQPGLGLQVESKI</sequence>
<dbReference type="GO" id="GO:0043137">
    <property type="term" value="P:DNA replication, removal of RNA primer"/>
    <property type="evidence" value="ECO:0007669"/>
    <property type="project" value="TreeGrafter"/>
</dbReference>
<evidence type="ECO:0000256" key="9">
    <source>
        <dbReference type="ARBA" id="ARBA00022722"/>
    </source>
</evidence>
<evidence type="ECO:0000256" key="4">
    <source>
        <dbReference type="ARBA" id="ARBA00004496"/>
    </source>
</evidence>
<dbReference type="Proteomes" id="UP000005952">
    <property type="component" value="Chromosome"/>
</dbReference>
<evidence type="ECO:0000256" key="8">
    <source>
        <dbReference type="ARBA" id="ARBA00022490"/>
    </source>
</evidence>
<dbReference type="InterPro" id="IPR024567">
    <property type="entry name" value="RNase_HII/HIII_dom"/>
</dbReference>
<keyword evidence="11 14" id="KW-0255">Endonuclease</keyword>
<evidence type="ECO:0000256" key="14">
    <source>
        <dbReference type="HAMAP-Rule" id="MF_00052"/>
    </source>
</evidence>
<comment type="cofactor">
    <cofactor evidence="2">
        <name>Mg(2+)</name>
        <dbReference type="ChEBI" id="CHEBI:18420"/>
    </cofactor>
</comment>
<dbReference type="SUPFAM" id="SSF53098">
    <property type="entry name" value="Ribonuclease H-like"/>
    <property type="match status" value="1"/>
</dbReference>
<dbReference type="InterPro" id="IPR012337">
    <property type="entry name" value="RNaseH-like_sf"/>
</dbReference>
<keyword evidence="9 14" id="KW-0540">Nuclease</keyword>
<evidence type="ECO:0000256" key="15">
    <source>
        <dbReference type="PROSITE-ProRule" id="PRU01319"/>
    </source>
</evidence>
<feature type="domain" description="RNase H type-2" evidence="17">
    <location>
        <begin position="24"/>
        <end position="212"/>
    </location>
</feature>
<gene>
    <name evidence="14 18" type="primary">rnhB</name>
    <name evidence="18" type="ORF">HYPDE_37933</name>
</gene>
<comment type="subcellular location">
    <subcellularLocation>
        <location evidence="4 14">Cytoplasm</location>
    </subcellularLocation>
</comment>
<evidence type="ECO:0000256" key="6">
    <source>
        <dbReference type="ARBA" id="ARBA00012180"/>
    </source>
</evidence>
<evidence type="ECO:0000256" key="5">
    <source>
        <dbReference type="ARBA" id="ARBA00007383"/>
    </source>
</evidence>
<dbReference type="HAMAP" id="MF_00052_B">
    <property type="entry name" value="RNase_HII_B"/>
    <property type="match status" value="1"/>
</dbReference>
<keyword evidence="10 14" id="KW-0479">Metal-binding</keyword>
<dbReference type="KEGG" id="hdt:HYPDE_37933"/>
<comment type="similarity">
    <text evidence="5 14 16">Belongs to the RNase HII family.</text>
</comment>
<evidence type="ECO:0000256" key="3">
    <source>
        <dbReference type="ARBA" id="ARBA00004065"/>
    </source>
</evidence>
<evidence type="ECO:0000256" key="11">
    <source>
        <dbReference type="ARBA" id="ARBA00022759"/>
    </source>
</evidence>
<feature type="binding site" evidence="14 15">
    <location>
        <position position="121"/>
    </location>
    <ligand>
        <name>a divalent metal cation</name>
        <dbReference type="ChEBI" id="CHEBI:60240"/>
    </ligand>
</feature>
<dbReference type="eggNOG" id="COG0164">
    <property type="taxonomic scope" value="Bacteria"/>
</dbReference>
<dbReference type="Pfam" id="PF01351">
    <property type="entry name" value="RNase_HII"/>
    <property type="match status" value="1"/>
</dbReference>
<dbReference type="InterPro" id="IPR022898">
    <property type="entry name" value="RNase_HII"/>
</dbReference>
<dbReference type="EMBL" id="CP005587">
    <property type="protein sequence ID" value="AGK59258.1"/>
    <property type="molecule type" value="Genomic_DNA"/>
</dbReference>
<evidence type="ECO:0000313" key="19">
    <source>
        <dbReference type="Proteomes" id="UP000005952"/>
    </source>
</evidence>
<dbReference type="EC" id="3.1.26.4" evidence="6 14"/>
<proteinExistence type="inferred from homology"/>
<dbReference type="GO" id="GO:0004523">
    <property type="term" value="F:RNA-DNA hybrid ribonuclease activity"/>
    <property type="evidence" value="ECO:0007669"/>
    <property type="project" value="UniProtKB-UniRule"/>
</dbReference>
<comment type="function">
    <text evidence="3 14 16">Endonuclease that specifically degrades the RNA of RNA-DNA hybrids.</text>
</comment>
<dbReference type="GO" id="GO:0006298">
    <property type="term" value="P:mismatch repair"/>
    <property type="evidence" value="ECO:0007669"/>
    <property type="project" value="TreeGrafter"/>
</dbReference>
<evidence type="ECO:0000256" key="13">
    <source>
        <dbReference type="ARBA" id="ARBA00023211"/>
    </source>
</evidence>
<organism evidence="18 19">
    <name type="scientific">Hyphomicrobium denitrificans 1NES1</name>
    <dbReference type="NCBI Taxonomy" id="670307"/>
    <lineage>
        <taxon>Bacteria</taxon>
        <taxon>Pseudomonadati</taxon>
        <taxon>Pseudomonadota</taxon>
        <taxon>Alphaproteobacteria</taxon>
        <taxon>Hyphomicrobiales</taxon>
        <taxon>Hyphomicrobiaceae</taxon>
        <taxon>Hyphomicrobium</taxon>
    </lineage>
</organism>
<dbReference type="PANTHER" id="PTHR10954:SF18">
    <property type="entry name" value="RIBONUCLEASE HII"/>
    <property type="match status" value="1"/>
</dbReference>
<dbReference type="NCBIfam" id="NF000594">
    <property type="entry name" value="PRK00015.1-1"/>
    <property type="match status" value="1"/>
</dbReference>
<comment type="cofactor">
    <cofactor evidence="14 15">
        <name>Mn(2+)</name>
        <dbReference type="ChEBI" id="CHEBI:29035"/>
    </cofactor>
    <cofactor evidence="14 15">
        <name>Mg(2+)</name>
        <dbReference type="ChEBI" id="CHEBI:18420"/>
    </cofactor>
    <text evidence="14 15">Manganese or magnesium. Binds 1 divalent metal ion per monomer in the absence of substrate. May bind a second metal ion after substrate binding.</text>
</comment>
<dbReference type="GO" id="GO:0030145">
    <property type="term" value="F:manganese ion binding"/>
    <property type="evidence" value="ECO:0007669"/>
    <property type="project" value="UniProtKB-UniRule"/>
</dbReference>
<comment type="catalytic activity">
    <reaction evidence="1 14 15 16">
        <text>Endonucleolytic cleavage to 5'-phosphomonoester.</text>
        <dbReference type="EC" id="3.1.26.4"/>
    </reaction>
</comment>
<reference evidence="18 19" key="1">
    <citation type="journal article" date="2013" name="Genome Announc.">
        <title>Genome sequences for three denitrifying bacterial strains isolated from a uranium- and nitrate-contaminated subsurface environment.</title>
        <authorList>
            <person name="Venkatramanan R."/>
            <person name="Prakash O."/>
            <person name="Woyke T."/>
            <person name="Chain P."/>
            <person name="Goodwin L.A."/>
            <person name="Watson D."/>
            <person name="Brooks S."/>
            <person name="Kostka J.E."/>
            <person name="Green S.J."/>
        </authorList>
    </citation>
    <scope>NUCLEOTIDE SEQUENCE [LARGE SCALE GENOMIC DNA]</scope>
    <source>
        <strain evidence="18 19">1NES1</strain>
    </source>
</reference>
<dbReference type="Gene3D" id="3.30.420.10">
    <property type="entry name" value="Ribonuclease H-like superfamily/Ribonuclease H"/>
    <property type="match status" value="1"/>
</dbReference>
<evidence type="ECO:0000256" key="10">
    <source>
        <dbReference type="ARBA" id="ARBA00022723"/>
    </source>
</evidence>
<dbReference type="GO" id="GO:0005737">
    <property type="term" value="C:cytoplasm"/>
    <property type="evidence" value="ECO:0007669"/>
    <property type="project" value="UniProtKB-SubCell"/>
</dbReference>
<dbReference type="RefSeq" id="WP_015599274.1">
    <property type="nucleotide sequence ID" value="NC_021172.1"/>
</dbReference>
<evidence type="ECO:0000256" key="1">
    <source>
        <dbReference type="ARBA" id="ARBA00000077"/>
    </source>
</evidence>
<feature type="binding site" evidence="14 15">
    <location>
        <position position="31"/>
    </location>
    <ligand>
        <name>a divalent metal cation</name>
        <dbReference type="ChEBI" id="CHEBI:60240"/>
    </ligand>
</feature>
<dbReference type="GO" id="GO:0032299">
    <property type="term" value="C:ribonuclease H2 complex"/>
    <property type="evidence" value="ECO:0007669"/>
    <property type="project" value="TreeGrafter"/>
</dbReference>